<comment type="caution">
    <text evidence="1">The sequence shown here is derived from an EMBL/GenBank/DDBJ whole genome shotgun (WGS) entry which is preliminary data.</text>
</comment>
<reference evidence="1" key="1">
    <citation type="journal article" date="2019" name="Sci. Rep.">
        <title>Draft genome of Tanacetum cinerariifolium, the natural source of mosquito coil.</title>
        <authorList>
            <person name="Yamashiro T."/>
            <person name="Shiraishi A."/>
            <person name="Satake H."/>
            <person name="Nakayama K."/>
        </authorList>
    </citation>
    <scope>NUCLEOTIDE SEQUENCE</scope>
</reference>
<evidence type="ECO:0000313" key="1">
    <source>
        <dbReference type="EMBL" id="GEU62136.1"/>
    </source>
</evidence>
<protein>
    <submittedName>
        <fullName evidence="1">Uncharacterized protein</fullName>
    </submittedName>
</protein>
<gene>
    <name evidence="1" type="ORF">Tci_034114</name>
</gene>
<organism evidence="1">
    <name type="scientific">Tanacetum cinerariifolium</name>
    <name type="common">Dalmatian daisy</name>
    <name type="synonym">Chrysanthemum cinerariifolium</name>
    <dbReference type="NCBI Taxonomy" id="118510"/>
    <lineage>
        <taxon>Eukaryota</taxon>
        <taxon>Viridiplantae</taxon>
        <taxon>Streptophyta</taxon>
        <taxon>Embryophyta</taxon>
        <taxon>Tracheophyta</taxon>
        <taxon>Spermatophyta</taxon>
        <taxon>Magnoliopsida</taxon>
        <taxon>eudicotyledons</taxon>
        <taxon>Gunneridae</taxon>
        <taxon>Pentapetalae</taxon>
        <taxon>asterids</taxon>
        <taxon>campanulids</taxon>
        <taxon>Asterales</taxon>
        <taxon>Asteraceae</taxon>
        <taxon>Asteroideae</taxon>
        <taxon>Anthemideae</taxon>
        <taxon>Anthemidinae</taxon>
        <taxon>Tanacetum</taxon>
    </lineage>
</organism>
<sequence length="123" mass="14882">MKKINYGHFEEIEVRQEDQKLYTFREDERYDLDVALRMFTRRIVIQSDGTLVFVWTALHDIASGIRMKYLPKKNQNRLDKRSAQVMIQNIDKQLFQRRLMRNLEKFVGGKEYGIDLRLLERTI</sequence>
<dbReference type="EMBL" id="BKCJ010004623">
    <property type="protein sequence ID" value="GEU62136.1"/>
    <property type="molecule type" value="Genomic_DNA"/>
</dbReference>
<proteinExistence type="predicted"/>
<accession>A0A6L2LJX2</accession>
<name>A0A6L2LJX2_TANCI</name>
<dbReference type="AlphaFoldDB" id="A0A6L2LJX2"/>